<protein>
    <submittedName>
        <fullName evidence="1">DN77369_c0_g1_i1</fullName>
    </submittedName>
</protein>
<dbReference type="EMBL" id="MK330837">
    <property type="protein sequence ID" value="QED12498.1"/>
    <property type="molecule type" value="mRNA"/>
</dbReference>
<proteinExistence type="evidence at transcript level"/>
<accession>A0A6B7K4X7</accession>
<reference evidence="1" key="1">
    <citation type="submission" date="2018-12" db="EMBL/GenBank/DDBJ databases">
        <title>A novel gene, Maleness-on-the-Y (MoY), determines male sex in the Mediterranean fruit fly and related agricultural fruit fly pests.</title>
        <authorList>
            <person name="Meccariello A."/>
            <person name="Salvemini M."/>
            <person name="Primo P."/>
            <person name="Hall B."/>
            <person name="Koskinioti P."/>
            <person name="Gravina A."/>
            <person name="Gucciardino M.A."/>
            <person name="Forlenza F."/>
            <person name="Gregoriou M.-E."/>
            <person name="Ippolito D."/>
            <person name="Monti S.M."/>
            <person name="Petrella V."/>
            <person name="Perrotta M.M."/>
            <person name="Schmeing S."/>
            <person name="Ruggiero A."/>
            <person name="Scolari F."/>
            <person name="Giordano E."/>
            <person name="Tsoumani K.T."/>
            <person name="Marec F."/>
            <person name="Windbichler N."/>
            <person name="Nagaraju J."/>
            <person name="Arunkumar K.P."/>
            <person name="Bourtzis K."/>
            <person name="Mathiopoulos K.D."/>
            <person name="Ragoussis I."/>
            <person name="Vitagliano L."/>
            <person name="Tu Z."/>
            <person name="Papathanos P.A."/>
            <person name="Robinson M.D."/>
            <person name="Saccone G."/>
        </authorList>
    </citation>
    <scope>NUCLEOTIDE SEQUENCE</scope>
</reference>
<sequence>MCYHSHVQGINALLIKKLYIVSSTADQYYYPVI</sequence>
<dbReference type="AlphaFoldDB" id="A0A6B7K4X7"/>
<name>A0A6B7K4X7_CERCA</name>
<organism evidence="1">
    <name type="scientific">Ceratitis capitata</name>
    <name type="common">Mediterranean fruit fly</name>
    <name type="synonym">Tephritis capitata</name>
    <dbReference type="NCBI Taxonomy" id="7213"/>
    <lineage>
        <taxon>Eukaryota</taxon>
        <taxon>Metazoa</taxon>
        <taxon>Ecdysozoa</taxon>
        <taxon>Arthropoda</taxon>
        <taxon>Hexapoda</taxon>
        <taxon>Insecta</taxon>
        <taxon>Pterygota</taxon>
        <taxon>Neoptera</taxon>
        <taxon>Endopterygota</taxon>
        <taxon>Diptera</taxon>
        <taxon>Brachycera</taxon>
        <taxon>Muscomorpha</taxon>
        <taxon>Tephritoidea</taxon>
        <taxon>Tephritidae</taxon>
        <taxon>Ceratitis</taxon>
        <taxon>Ceratitis</taxon>
    </lineage>
</organism>
<evidence type="ECO:0000313" key="1">
    <source>
        <dbReference type="EMBL" id="QED12498.1"/>
    </source>
</evidence>